<keyword evidence="1 2" id="KW-0694">RNA-binding</keyword>
<proteinExistence type="predicted"/>
<dbReference type="InterPro" id="IPR035979">
    <property type="entry name" value="RBD_domain_sf"/>
</dbReference>
<dbReference type="CDD" id="cd00590">
    <property type="entry name" value="RRM_SF"/>
    <property type="match status" value="1"/>
</dbReference>
<feature type="compositionally biased region" description="Basic and acidic residues" evidence="3">
    <location>
        <begin position="661"/>
        <end position="675"/>
    </location>
</feature>
<dbReference type="CDD" id="cd12532">
    <property type="entry name" value="RRM3_MEI2_fungi"/>
    <property type="match status" value="1"/>
</dbReference>
<organism evidence="5 6">
    <name type="scientific">Staphylotrichum tortipilum</name>
    <dbReference type="NCBI Taxonomy" id="2831512"/>
    <lineage>
        <taxon>Eukaryota</taxon>
        <taxon>Fungi</taxon>
        <taxon>Dikarya</taxon>
        <taxon>Ascomycota</taxon>
        <taxon>Pezizomycotina</taxon>
        <taxon>Sordariomycetes</taxon>
        <taxon>Sordariomycetidae</taxon>
        <taxon>Sordariales</taxon>
        <taxon>Chaetomiaceae</taxon>
        <taxon>Staphylotrichum</taxon>
    </lineage>
</organism>
<feature type="region of interest" description="Disordered" evidence="3">
    <location>
        <begin position="616"/>
        <end position="640"/>
    </location>
</feature>
<evidence type="ECO:0000256" key="3">
    <source>
        <dbReference type="SAM" id="MobiDB-lite"/>
    </source>
</evidence>
<dbReference type="PANTHER" id="PTHR23189">
    <property type="entry name" value="RNA RECOGNITION MOTIF-CONTAINING"/>
    <property type="match status" value="1"/>
</dbReference>
<dbReference type="InterPro" id="IPR007201">
    <property type="entry name" value="Mei2-like_Rrm_C"/>
</dbReference>
<evidence type="ECO:0000256" key="1">
    <source>
        <dbReference type="ARBA" id="ARBA00022884"/>
    </source>
</evidence>
<keyword evidence="6" id="KW-1185">Reference proteome</keyword>
<accession>A0AAN6RT82</accession>
<dbReference type="EMBL" id="MU855545">
    <property type="protein sequence ID" value="KAK3901924.1"/>
    <property type="molecule type" value="Genomic_DNA"/>
</dbReference>
<feature type="region of interest" description="Disordered" evidence="3">
    <location>
        <begin position="655"/>
        <end position="675"/>
    </location>
</feature>
<name>A0AAN6RT82_9PEZI</name>
<dbReference type="AlphaFoldDB" id="A0AAN6RT82"/>
<dbReference type="SUPFAM" id="SSF54928">
    <property type="entry name" value="RNA-binding domain, RBD"/>
    <property type="match status" value="1"/>
</dbReference>
<reference evidence="5" key="2">
    <citation type="submission" date="2023-05" db="EMBL/GenBank/DDBJ databases">
        <authorList>
            <consortium name="Lawrence Berkeley National Laboratory"/>
            <person name="Steindorff A."/>
            <person name="Hensen N."/>
            <person name="Bonometti L."/>
            <person name="Westerberg I."/>
            <person name="Brannstrom I.O."/>
            <person name="Guillou S."/>
            <person name="Cros-Aarteil S."/>
            <person name="Calhoun S."/>
            <person name="Haridas S."/>
            <person name="Kuo A."/>
            <person name="Mondo S."/>
            <person name="Pangilinan J."/>
            <person name="Riley R."/>
            <person name="Labutti K."/>
            <person name="Andreopoulos B."/>
            <person name="Lipzen A."/>
            <person name="Chen C."/>
            <person name="Yanf M."/>
            <person name="Daum C."/>
            <person name="Ng V."/>
            <person name="Clum A."/>
            <person name="Ohm R."/>
            <person name="Martin F."/>
            <person name="Silar P."/>
            <person name="Natvig D."/>
            <person name="Lalanne C."/>
            <person name="Gautier V."/>
            <person name="Ament-Velasquez S.L."/>
            <person name="Kruys A."/>
            <person name="Hutchinson M.I."/>
            <person name="Powell A.J."/>
            <person name="Barry K."/>
            <person name="Miller A.N."/>
            <person name="Grigoriev I.V."/>
            <person name="Debuchy R."/>
            <person name="Gladieux P."/>
            <person name="Thoren M.H."/>
            <person name="Johannesson H."/>
        </authorList>
    </citation>
    <scope>NUCLEOTIDE SEQUENCE</scope>
    <source>
        <strain evidence="5">CBS 103.79</strain>
    </source>
</reference>
<dbReference type="InterPro" id="IPR000504">
    <property type="entry name" value="RRM_dom"/>
</dbReference>
<dbReference type="Pfam" id="PF04059">
    <property type="entry name" value="RRM_2"/>
    <property type="match status" value="1"/>
</dbReference>
<protein>
    <submittedName>
        <fullName evidence="5">Meiosis protein mei2</fullName>
    </submittedName>
</protein>
<evidence type="ECO:0000313" key="6">
    <source>
        <dbReference type="Proteomes" id="UP001303889"/>
    </source>
</evidence>
<dbReference type="Proteomes" id="UP001303889">
    <property type="component" value="Unassembled WGS sequence"/>
</dbReference>
<dbReference type="InterPro" id="IPR034862">
    <property type="entry name" value="Fungal_Mei2-like_RRM3"/>
</dbReference>
<sequence>MAHVRDAAFHPSSPHSSSGDSYKHEATPETRLTIFSPDDGPARVNKMNVLGLGAAADHPANYHHVNNIEGFADHAATVEKDPFVSGATPLKGEQKLSPTASAFRPVSVPLVARGSLNAAPGMNAGLGANRQLFSPQGAARFSNELGVSRCIVFYSHSQPLTINDVEGYIAKLERLGSPCHGKRNVAAADGKVFLHLPNIRDARNAHDNVQLGSPDWCAEYIAATTFYNVCGSPDQADPICNGQIQIMAFAQGANMSAAHVETVVHTFLETQGEVFAIMRQNDSHDGAFHAVVEFSDADVAITVVHRFNGTTLGGVQLVLTLCQLDGAAAGLRPLEGHNPLFNALRSPIRNEGSIFQGLGALDSPQRQGIMAPGRFAPSPAGLHGPQQFAAMYPMVYHGVPAGGPSRYVLDQTPTRGQGIGHMAPMTPISGGIPVMGPLYSTTPPATPMAMHGDFNSPRSMQPYSRMDGRRQNAMRVNRSPYFNNAGHHNHVDVNRIRDGIDVRTTIMLRNIPNKVDQAMLKRIVDESSWGKYDFMYLRIDFANDCNVGYAFINFVDPLDIIDFVNARGNQRWNCFKSDKVAEISYATIQGKDCLVQKFRNSSVMLEAPHYRPKLYYTSNGPRPDLSGQEERFPEPDNQSKMKRSCENAEHVGLFTPNAGQHFRDEQRRRRSQYDRGTRLAALEEYDFDSRVQQQHPFFGSQ</sequence>
<feature type="region of interest" description="Disordered" evidence="3">
    <location>
        <begin position="1"/>
        <end position="26"/>
    </location>
</feature>
<feature type="compositionally biased region" description="Basic and acidic residues" evidence="3">
    <location>
        <begin position="628"/>
        <end position="640"/>
    </location>
</feature>
<reference evidence="5" key="1">
    <citation type="journal article" date="2023" name="Mol. Phylogenet. Evol.">
        <title>Genome-scale phylogeny and comparative genomics of the fungal order Sordariales.</title>
        <authorList>
            <person name="Hensen N."/>
            <person name="Bonometti L."/>
            <person name="Westerberg I."/>
            <person name="Brannstrom I.O."/>
            <person name="Guillou S."/>
            <person name="Cros-Aarteil S."/>
            <person name="Calhoun S."/>
            <person name="Haridas S."/>
            <person name="Kuo A."/>
            <person name="Mondo S."/>
            <person name="Pangilinan J."/>
            <person name="Riley R."/>
            <person name="LaButti K."/>
            <person name="Andreopoulos B."/>
            <person name="Lipzen A."/>
            <person name="Chen C."/>
            <person name="Yan M."/>
            <person name="Daum C."/>
            <person name="Ng V."/>
            <person name="Clum A."/>
            <person name="Steindorff A."/>
            <person name="Ohm R.A."/>
            <person name="Martin F."/>
            <person name="Silar P."/>
            <person name="Natvig D.O."/>
            <person name="Lalanne C."/>
            <person name="Gautier V."/>
            <person name="Ament-Velasquez S.L."/>
            <person name="Kruys A."/>
            <person name="Hutchinson M.I."/>
            <person name="Powell A.J."/>
            <person name="Barry K."/>
            <person name="Miller A.N."/>
            <person name="Grigoriev I.V."/>
            <person name="Debuchy R."/>
            <person name="Gladieux P."/>
            <person name="Hiltunen Thoren M."/>
            <person name="Johannesson H."/>
        </authorList>
    </citation>
    <scope>NUCLEOTIDE SEQUENCE</scope>
    <source>
        <strain evidence="5">CBS 103.79</strain>
    </source>
</reference>
<evidence type="ECO:0000313" key="5">
    <source>
        <dbReference type="EMBL" id="KAK3901924.1"/>
    </source>
</evidence>
<comment type="caution">
    <text evidence="5">The sequence shown here is derived from an EMBL/GenBank/DDBJ whole genome shotgun (WGS) entry which is preliminary data.</text>
</comment>
<dbReference type="GO" id="GO:0003723">
    <property type="term" value="F:RNA binding"/>
    <property type="evidence" value="ECO:0007669"/>
    <property type="project" value="UniProtKB-UniRule"/>
</dbReference>
<evidence type="ECO:0000256" key="2">
    <source>
        <dbReference type="PROSITE-ProRule" id="PRU00176"/>
    </source>
</evidence>
<gene>
    <name evidence="5" type="ORF">C8A05DRAFT_34381</name>
</gene>
<dbReference type="PROSITE" id="PS50102">
    <property type="entry name" value="RRM"/>
    <property type="match status" value="1"/>
</dbReference>
<evidence type="ECO:0000259" key="4">
    <source>
        <dbReference type="PROSITE" id="PS50102"/>
    </source>
</evidence>
<feature type="domain" description="RRM" evidence="4">
    <location>
        <begin position="504"/>
        <end position="588"/>
    </location>
</feature>